<proteinExistence type="predicted"/>
<gene>
    <name evidence="1" type="ORF">LCGC14_2236210</name>
</gene>
<protein>
    <submittedName>
        <fullName evidence="1">Uncharacterized protein</fullName>
    </submittedName>
</protein>
<evidence type="ECO:0000313" key="1">
    <source>
        <dbReference type="EMBL" id="KKL57358.1"/>
    </source>
</evidence>
<accession>A0A0F9D6K3</accession>
<dbReference type="EMBL" id="LAZR01030193">
    <property type="protein sequence ID" value="KKL57358.1"/>
    <property type="molecule type" value="Genomic_DNA"/>
</dbReference>
<reference evidence="1" key="1">
    <citation type="journal article" date="2015" name="Nature">
        <title>Complex archaea that bridge the gap between prokaryotes and eukaryotes.</title>
        <authorList>
            <person name="Spang A."/>
            <person name="Saw J.H."/>
            <person name="Jorgensen S.L."/>
            <person name="Zaremba-Niedzwiedzka K."/>
            <person name="Martijn J."/>
            <person name="Lind A.E."/>
            <person name="van Eijk R."/>
            <person name="Schleper C."/>
            <person name="Guy L."/>
            <person name="Ettema T.J."/>
        </authorList>
    </citation>
    <scope>NUCLEOTIDE SEQUENCE</scope>
</reference>
<comment type="caution">
    <text evidence="1">The sequence shown here is derived from an EMBL/GenBank/DDBJ whole genome shotgun (WGS) entry which is preliminary data.</text>
</comment>
<name>A0A0F9D6K3_9ZZZZ</name>
<sequence length="75" mass="8531">MEMDTKYGQVTTSEKVIPKDEPVFILRGQDILAPTVVRLYADLVGLIGCGPTMSRTELRMLATRMEQWHPRKVPD</sequence>
<organism evidence="1">
    <name type="scientific">marine sediment metagenome</name>
    <dbReference type="NCBI Taxonomy" id="412755"/>
    <lineage>
        <taxon>unclassified sequences</taxon>
        <taxon>metagenomes</taxon>
        <taxon>ecological metagenomes</taxon>
    </lineage>
</organism>
<dbReference type="AlphaFoldDB" id="A0A0F9D6K3"/>